<dbReference type="Gene3D" id="1.10.600.10">
    <property type="entry name" value="Farnesyl Diphosphate Synthase"/>
    <property type="match status" value="1"/>
</dbReference>
<dbReference type="Pfam" id="PF00494">
    <property type="entry name" value="SQS_PSY"/>
    <property type="match status" value="1"/>
</dbReference>
<dbReference type="InterPro" id="IPR002060">
    <property type="entry name" value="Squ/phyt_synthse"/>
</dbReference>
<proteinExistence type="predicted"/>
<comment type="caution">
    <text evidence="1">The sequence shown here is derived from an EMBL/GenBank/DDBJ whole genome shotgun (WGS) entry which is preliminary data.</text>
</comment>
<dbReference type="InterPro" id="IPR008949">
    <property type="entry name" value="Isoprenoid_synthase_dom_sf"/>
</dbReference>
<sequence length="252" mass="27303">MITQAIAACAQLVEKGDPDRFAATMAAPVAARRVLFPIYACNLEIARAPWMSAEPLIAEMRLQWWHDALEEIASGGPVRRHEVATPLADVLDPTGARLLMGCVAARRREAQRLPMAGVDDLRDYVADTGGTLMWVAVRALGGTDEVRARDLGRASGLANYFLGVPRFLAHGTNPLPEMTTDQFNALVSDHLALARRAGGGRPSAPQRIAQLAGWRAAGILSRALRDPAGIPEGRLAEPEALRRLALLRARYF</sequence>
<evidence type="ECO:0000313" key="2">
    <source>
        <dbReference type="Proteomes" id="UP001597151"/>
    </source>
</evidence>
<dbReference type="EMBL" id="JBHTKR010000002">
    <property type="protein sequence ID" value="MFD1194290.1"/>
    <property type="molecule type" value="Genomic_DNA"/>
</dbReference>
<evidence type="ECO:0000313" key="1">
    <source>
        <dbReference type="EMBL" id="MFD1194290.1"/>
    </source>
</evidence>
<reference evidence="2" key="1">
    <citation type="journal article" date="2019" name="Int. J. Syst. Evol. Microbiol.">
        <title>The Global Catalogue of Microorganisms (GCM) 10K type strain sequencing project: providing services to taxonomists for standard genome sequencing and annotation.</title>
        <authorList>
            <consortium name="The Broad Institute Genomics Platform"/>
            <consortium name="The Broad Institute Genome Sequencing Center for Infectious Disease"/>
            <person name="Wu L."/>
            <person name="Ma J."/>
        </authorList>
    </citation>
    <scope>NUCLEOTIDE SEQUENCE [LARGE SCALE GENOMIC DNA]</scope>
    <source>
        <strain evidence="2">CCUG 55328</strain>
    </source>
</reference>
<keyword evidence="2" id="KW-1185">Reference proteome</keyword>
<organism evidence="1 2">
    <name type="scientific">Seohaeicola saemankumensis</name>
    <dbReference type="NCBI Taxonomy" id="481181"/>
    <lineage>
        <taxon>Bacteria</taxon>
        <taxon>Pseudomonadati</taxon>
        <taxon>Pseudomonadota</taxon>
        <taxon>Alphaproteobacteria</taxon>
        <taxon>Rhodobacterales</taxon>
        <taxon>Roseobacteraceae</taxon>
        <taxon>Seohaeicola</taxon>
    </lineage>
</organism>
<name>A0ABW3TBZ7_9RHOB</name>
<protein>
    <submittedName>
        <fullName evidence="1">Squalene/phytoene synthase family protein</fullName>
    </submittedName>
</protein>
<dbReference type="Proteomes" id="UP001597151">
    <property type="component" value="Unassembled WGS sequence"/>
</dbReference>
<gene>
    <name evidence="1" type="ORF">ACFQ3C_06380</name>
</gene>
<dbReference type="SUPFAM" id="SSF48576">
    <property type="entry name" value="Terpenoid synthases"/>
    <property type="match status" value="1"/>
</dbReference>
<accession>A0ABW3TBZ7</accession>
<dbReference type="RefSeq" id="WP_380789705.1">
    <property type="nucleotide sequence ID" value="NZ_JBHTKR010000002.1"/>
</dbReference>